<evidence type="ECO:0000256" key="4">
    <source>
        <dbReference type="ARBA" id="ARBA00022723"/>
    </source>
</evidence>
<comment type="caution">
    <text evidence="8">The sequence shown here is derived from an EMBL/GenBank/DDBJ whole genome shotgun (WGS) entry which is preliminary data.</text>
</comment>
<keyword evidence="4" id="KW-0479">Metal-binding</keyword>
<dbReference type="GO" id="GO:0005975">
    <property type="term" value="P:carbohydrate metabolic process"/>
    <property type="evidence" value="ECO:0007669"/>
    <property type="project" value="InterPro"/>
</dbReference>
<protein>
    <recommendedName>
        <fullName evidence="7">Alpha-D-phosphohexomutase alpha/beta/alpha domain-containing protein</fullName>
    </recommendedName>
</protein>
<evidence type="ECO:0000313" key="9">
    <source>
        <dbReference type="Proteomes" id="UP000176633"/>
    </source>
</evidence>
<comment type="similarity">
    <text evidence="2">Belongs to the phosphohexose mutase family.</text>
</comment>
<evidence type="ECO:0000256" key="1">
    <source>
        <dbReference type="ARBA" id="ARBA00001946"/>
    </source>
</evidence>
<dbReference type="SUPFAM" id="SSF53738">
    <property type="entry name" value="Phosphoglucomutase, first 3 domains"/>
    <property type="match status" value="1"/>
</dbReference>
<dbReference type="PANTHER" id="PTHR43771">
    <property type="entry name" value="PHOSPHOMANNOMUTASE"/>
    <property type="match status" value="1"/>
</dbReference>
<accession>A0A1F6C212</accession>
<organism evidence="8 9">
    <name type="scientific">Candidatus Jorgensenbacteria bacterium RIFCSPLOWO2_12_FULL_42_11</name>
    <dbReference type="NCBI Taxonomy" id="1798473"/>
    <lineage>
        <taxon>Bacteria</taxon>
        <taxon>Candidatus Joergenseniibacteriota</taxon>
    </lineage>
</organism>
<evidence type="ECO:0000313" key="8">
    <source>
        <dbReference type="EMBL" id="OGG43246.1"/>
    </source>
</evidence>
<dbReference type="InterPro" id="IPR016066">
    <property type="entry name" value="A-D-PHexomutase_CS"/>
</dbReference>
<sequence length="157" mass="17126">MTTAEKIKPEIFKANDIRGKYPSEINEKIISEIARRLALYFDPKFSARGGSAAGGQIPSSKLKIVVAHDIRPSSPSLYKAVLGQLKAQNSKLKAIKVGLATTPMFYFLVKKLKAGGGLMITASHNPKDYNGLKIVDKNALPISGLGIRKLFKPKDIF</sequence>
<gene>
    <name evidence="8" type="ORF">A3G50_01170</name>
</gene>
<evidence type="ECO:0000259" key="7">
    <source>
        <dbReference type="Pfam" id="PF02878"/>
    </source>
</evidence>
<dbReference type="InterPro" id="IPR016055">
    <property type="entry name" value="A-D-PHexomutase_a/b/a-I/II/III"/>
</dbReference>
<dbReference type="GO" id="GO:0016868">
    <property type="term" value="F:intramolecular phosphotransferase activity"/>
    <property type="evidence" value="ECO:0007669"/>
    <property type="project" value="InterPro"/>
</dbReference>
<evidence type="ECO:0000256" key="2">
    <source>
        <dbReference type="ARBA" id="ARBA00010231"/>
    </source>
</evidence>
<keyword evidence="6" id="KW-0413">Isomerase</keyword>
<dbReference type="InterPro" id="IPR005844">
    <property type="entry name" value="A-D-PHexomutase_a/b/a-I"/>
</dbReference>
<dbReference type="Pfam" id="PF02878">
    <property type="entry name" value="PGM_PMM_I"/>
    <property type="match status" value="1"/>
</dbReference>
<dbReference type="PANTHER" id="PTHR43771:SF1">
    <property type="entry name" value="PHOSPHOMANNOMUTASE"/>
    <property type="match status" value="1"/>
</dbReference>
<dbReference type="STRING" id="1798473.A3G50_01170"/>
<comment type="cofactor">
    <cofactor evidence="1">
        <name>Mg(2+)</name>
        <dbReference type="ChEBI" id="CHEBI:18420"/>
    </cofactor>
</comment>
<evidence type="ECO:0000256" key="5">
    <source>
        <dbReference type="ARBA" id="ARBA00022842"/>
    </source>
</evidence>
<keyword evidence="5" id="KW-0460">Magnesium</keyword>
<dbReference type="Proteomes" id="UP000176633">
    <property type="component" value="Unassembled WGS sequence"/>
</dbReference>
<dbReference type="PROSITE" id="PS00710">
    <property type="entry name" value="PGM_PMM"/>
    <property type="match status" value="1"/>
</dbReference>
<evidence type="ECO:0000256" key="3">
    <source>
        <dbReference type="ARBA" id="ARBA00022553"/>
    </source>
</evidence>
<dbReference type="AlphaFoldDB" id="A0A1F6C212"/>
<reference evidence="8 9" key="1">
    <citation type="journal article" date="2016" name="Nat. Commun.">
        <title>Thousands of microbial genomes shed light on interconnected biogeochemical processes in an aquifer system.</title>
        <authorList>
            <person name="Anantharaman K."/>
            <person name="Brown C.T."/>
            <person name="Hug L.A."/>
            <person name="Sharon I."/>
            <person name="Castelle C.J."/>
            <person name="Probst A.J."/>
            <person name="Thomas B.C."/>
            <person name="Singh A."/>
            <person name="Wilkins M.J."/>
            <person name="Karaoz U."/>
            <person name="Brodie E.L."/>
            <person name="Williams K.H."/>
            <person name="Hubbard S.S."/>
            <person name="Banfield J.F."/>
        </authorList>
    </citation>
    <scope>NUCLEOTIDE SEQUENCE [LARGE SCALE GENOMIC DNA]</scope>
</reference>
<feature type="domain" description="Alpha-D-phosphohexomutase alpha/beta/alpha" evidence="7">
    <location>
        <begin position="11"/>
        <end position="143"/>
    </location>
</feature>
<proteinExistence type="inferred from homology"/>
<dbReference type="EMBL" id="MFKM01000019">
    <property type="protein sequence ID" value="OGG43246.1"/>
    <property type="molecule type" value="Genomic_DNA"/>
</dbReference>
<keyword evidence="3" id="KW-0597">Phosphoprotein</keyword>
<dbReference type="GO" id="GO:0000287">
    <property type="term" value="F:magnesium ion binding"/>
    <property type="evidence" value="ECO:0007669"/>
    <property type="project" value="InterPro"/>
</dbReference>
<dbReference type="Gene3D" id="3.40.120.10">
    <property type="entry name" value="Alpha-D-Glucose-1,6-Bisphosphate, subunit A, domain 3"/>
    <property type="match status" value="1"/>
</dbReference>
<evidence type="ECO:0000256" key="6">
    <source>
        <dbReference type="ARBA" id="ARBA00023235"/>
    </source>
</evidence>
<name>A0A1F6C212_9BACT</name>